<dbReference type="OrthoDB" id="1227218at2759"/>
<evidence type="ECO:0000313" key="1">
    <source>
        <dbReference type="EMBL" id="KZV20889.1"/>
    </source>
</evidence>
<keyword evidence="2" id="KW-1185">Reference proteome</keyword>
<gene>
    <name evidence="1" type="ORF">F511_38791</name>
</gene>
<dbReference type="EMBL" id="KV015074">
    <property type="protein sequence ID" value="KZV20889.1"/>
    <property type="molecule type" value="Genomic_DNA"/>
</dbReference>
<evidence type="ECO:0000313" key="2">
    <source>
        <dbReference type="Proteomes" id="UP000250235"/>
    </source>
</evidence>
<sequence length="90" mass="10006">MSLSGCPLSTPFKKHNLKVEYRILADVVSKALLAKAGAFDTVTNENLVMFAIASRLDVNWSDILFQILMDMAMSEEEQSQGFTAQITHLL</sequence>
<accession>A0A2Z7ANR7</accession>
<dbReference type="Proteomes" id="UP000250235">
    <property type="component" value="Unassembled WGS sequence"/>
</dbReference>
<organism evidence="1 2">
    <name type="scientific">Dorcoceras hygrometricum</name>
    <dbReference type="NCBI Taxonomy" id="472368"/>
    <lineage>
        <taxon>Eukaryota</taxon>
        <taxon>Viridiplantae</taxon>
        <taxon>Streptophyta</taxon>
        <taxon>Embryophyta</taxon>
        <taxon>Tracheophyta</taxon>
        <taxon>Spermatophyta</taxon>
        <taxon>Magnoliopsida</taxon>
        <taxon>eudicotyledons</taxon>
        <taxon>Gunneridae</taxon>
        <taxon>Pentapetalae</taxon>
        <taxon>asterids</taxon>
        <taxon>lamiids</taxon>
        <taxon>Lamiales</taxon>
        <taxon>Gesneriaceae</taxon>
        <taxon>Didymocarpoideae</taxon>
        <taxon>Trichosporeae</taxon>
        <taxon>Loxocarpinae</taxon>
        <taxon>Dorcoceras</taxon>
    </lineage>
</organism>
<reference evidence="1 2" key="1">
    <citation type="journal article" date="2015" name="Proc. Natl. Acad. Sci. U.S.A.">
        <title>The resurrection genome of Boea hygrometrica: A blueprint for survival of dehydration.</title>
        <authorList>
            <person name="Xiao L."/>
            <person name="Yang G."/>
            <person name="Zhang L."/>
            <person name="Yang X."/>
            <person name="Zhao S."/>
            <person name="Ji Z."/>
            <person name="Zhou Q."/>
            <person name="Hu M."/>
            <person name="Wang Y."/>
            <person name="Chen M."/>
            <person name="Xu Y."/>
            <person name="Jin H."/>
            <person name="Xiao X."/>
            <person name="Hu G."/>
            <person name="Bao F."/>
            <person name="Hu Y."/>
            <person name="Wan P."/>
            <person name="Li L."/>
            <person name="Deng X."/>
            <person name="Kuang T."/>
            <person name="Xiang C."/>
            <person name="Zhu J.K."/>
            <person name="Oliver M.J."/>
            <person name="He Y."/>
        </authorList>
    </citation>
    <scope>NUCLEOTIDE SEQUENCE [LARGE SCALE GENOMIC DNA]</scope>
    <source>
        <strain evidence="2">cv. XS01</strain>
    </source>
</reference>
<name>A0A2Z7ANR7_9LAMI</name>
<proteinExistence type="predicted"/>
<dbReference type="AlphaFoldDB" id="A0A2Z7ANR7"/>
<protein>
    <submittedName>
        <fullName evidence="1">Uncharacterized protein</fullName>
    </submittedName>
</protein>